<reference evidence="3" key="1">
    <citation type="submission" date="2023-05" db="EMBL/GenBank/DDBJ databases">
        <title>High-quality long-read genome of Scophthalmus maximus.</title>
        <authorList>
            <person name="Lien S."/>
            <person name="Martinez P."/>
        </authorList>
    </citation>
    <scope>NUCLEOTIDE SEQUENCE [LARGE SCALE GENOMIC DNA]</scope>
</reference>
<evidence type="ECO:0000256" key="2">
    <source>
        <dbReference type="SAM" id="Phobius"/>
    </source>
</evidence>
<proteinExistence type="predicted"/>
<evidence type="ECO:0000313" key="3">
    <source>
        <dbReference type="Ensembl" id="ENSSMAP00000037251.1"/>
    </source>
</evidence>
<sequence length="59" mass="6717">MKPRSWIRRNWLWAGGGAFLSVHLVTWLLQRAMKSSAHSEAALRQKPKARSGLSVDEQD</sequence>
<dbReference type="AlphaFoldDB" id="A0A8D3BQE3"/>
<keyword evidence="2" id="KW-0472">Membrane</keyword>
<name>A0A8D3BQE3_SCOMX</name>
<feature type="region of interest" description="Disordered" evidence="1">
    <location>
        <begin position="39"/>
        <end position="59"/>
    </location>
</feature>
<evidence type="ECO:0008006" key="5">
    <source>
        <dbReference type="Google" id="ProtNLM"/>
    </source>
</evidence>
<reference evidence="3" key="2">
    <citation type="submission" date="2025-08" db="UniProtKB">
        <authorList>
            <consortium name="Ensembl"/>
        </authorList>
    </citation>
    <scope>IDENTIFICATION</scope>
</reference>
<accession>A0A8D3BQE3</accession>
<evidence type="ECO:0000313" key="4">
    <source>
        <dbReference type="Proteomes" id="UP000694558"/>
    </source>
</evidence>
<feature type="transmembrane region" description="Helical" evidence="2">
    <location>
        <begin position="12"/>
        <end position="29"/>
    </location>
</feature>
<evidence type="ECO:0000256" key="1">
    <source>
        <dbReference type="SAM" id="MobiDB-lite"/>
    </source>
</evidence>
<dbReference type="GeneTree" id="ENSGT01100000263621"/>
<keyword evidence="2" id="KW-0812">Transmembrane</keyword>
<keyword evidence="2" id="KW-1133">Transmembrane helix</keyword>
<organism evidence="3 4">
    <name type="scientific">Scophthalmus maximus</name>
    <name type="common">Turbot</name>
    <name type="synonym">Psetta maxima</name>
    <dbReference type="NCBI Taxonomy" id="52904"/>
    <lineage>
        <taxon>Eukaryota</taxon>
        <taxon>Metazoa</taxon>
        <taxon>Chordata</taxon>
        <taxon>Craniata</taxon>
        <taxon>Vertebrata</taxon>
        <taxon>Euteleostomi</taxon>
        <taxon>Actinopterygii</taxon>
        <taxon>Neopterygii</taxon>
        <taxon>Teleostei</taxon>
        <taxon>Neoteleostei</taxon>
        <taxon>Acanthomorphata</taxon>
        <taxon>Carangaria</taxon>
        <taxon>Pleuronectiformes</taxon>
        <taxon>Pleuronectoidei</taxon>
        <taxon>Scophthalmidae</taxon>
        <taxon>Scophthalmus</taxon>
    </lineage>
</organism>
<dbReference type="Ensembl" id="ENSSMAT00000058884.1">
    <property type="protein sequence ID" value="ENSSMAP00000037251.1"/>
    <property type="gene ID" value="ENSSMAG00000035601.1"/>
</dbReference>
<dbReference type="Proteomes" id="UP000694558">
    <property type="component" value="Chromosome 8"/>
</dbReference>
<protein>
    <recommendedName>
        <fullName evidence="5">Transmembrane protein</fullName>
    </recommendedName>
</protein>